<dbReference type="AlphaFoldDB" id="A0A8T5V484"/>
<dbReference type="RefSeq" id="WP_223792036.1">
    <property type="nucleotide sequence ID" value="NZ_JAIOUQ010000013.1"/>
</dbReference>
<evidence type="ECO:0000313" key="6">
    <source>
        <dbReference type="EMBL" id="MBZ2166485.1"/>
    </source>
</evidence>
<feature type="transmembrane region" description="Helical" evidence="5">
    <location>
        <begin position="42"/>
        <end position="64"/>
    </location>
</feature>
<proteinExistence type="predicted"/>
<dbReference type="Pfam" id="PF04191">
    <property type="entry name" value="PEMT"/>
    <property type="match status" value="1"/>
</dbReference>
<dbReference type="GO" id="GO:0012505">
    <property type="term" value="C:endomembrane system"/>
    <property type="evidence" value="ECO:0007669"/>
    <property type="project" value="UniProtKB-SubCell"/>
</dbReference>
<dbReference type="PANTHER" id="PTHR12714">
    <property type="entry name" value="PROTEIN-S ISOPRENYLCYSTEINE O-METHYLTRANSFERASE"/>
    <property type="match status" value="1"/>
</dbReference>
<keyword evidence="3 5" id="KW-1133">Transmembrane helix</keyword>
<keyword evidence="4 5" id="KW-0472">Membrane</keyword>
<keyword evidence="7" id="KW-1185">Reference proteome</keyword>
<evidence type="ECO:0000313" key="7">
    <source>
        <dbReference type="Proteomes" id="UP000825933"/>
    </source>
</evidence>
<accession>A0A8T5V484</accession>
<comment type="subcellular location">
    <subcellularLocation>
        <location evidence="1">Endomembrane system</location>
        <topology evidence="1">Multi-pass membrane protein</topology>
    </subcellularLocation>
</comment>
<feature type="transmembrane region" description="Helical" evidence="5">
    <location>
        <begin position="12"/>
        <end position="36"/>
    </location>
</feature>
<name>A0A8T5V484_9EURY</name>
<sequence length="167" mass="19506">MEDNQENIMILLMGLVLIILIIVIPIGIIFFGLPWYLLFINYYGIILGFIFVIIGIILNSIAIMNLGYKYSENNTGNIDKLVTTGIYSYTRNPMYFGQGTIVVGLFIIFPLTIFLIPLFLFLFALYSRATTEEKELYEKFGEDYIHYRTEVSFIIPNPLRFMRRKRK</sequence>
<keyword evidence="2 5" id="KW-0812">Transmembrane</keyword>
<dbReference type="EMBL" id="JAIOUQ010000013">
    <property type="protein sequence ID" value="MBZ2166485.1"/>
    <property type="molecule type" value="Genomic_DNA"/>
</dbReference>
<evidence type="ECO:0000256" key="2">
    <source>
        <dbReference type="ARBA" id="ARBA00022692"/>
    </source>
</evidence>
<dbReference type="PANTHER" id="PTHR12714:SF9">
    <property type="entry name" value="PROTEIN-S-ISOPRENYLCYSTEINE O-METHYLTRANSFERASE"/>
    <property type="match status" value="1"/>
</dbReference>
<comment type="caution">
    <text evidence="6">The sequence shown here is derived from an EMBL/GenBank/DDBJ whole genome shotgun (WGS) entry which is preliminary data.</text>
</comment>
<gene>
    <name evidence="6" type="ORF">K8N75_10595</name>
</gene>
<evidence type="ECO:0000256" key="3">
    <source>
        <dbReference type="ARBA" id="ARBA00022989"/>
    </source>
</evidence>
<evidence type="ECO:0000256" key="1">
    <source>
        <dbReference type="ARBA" id="ARBA00004127"/>
    </source>
</evidence>
<dbReference type="Proteomes" id="UP000825933">
    <property type="component" value="Unassembled WGS sequence"/>
</dbReference>
<feature type="transmembrane region" description="Helical" evidence="5">
    <location>
        <begin position="101"/>
        <end position="125"/>
    </location>
</feature>
<dbReference type="Gene3D" id="1.20.120.1630">
    <property type="match status" value="1"/>
</dbReference>
<dbReference type="GO" id="GO:0016740">
    <property type="term" value="F:transferase activity"/>
    <property type="evidence" value="ECO:0007669"/>
    <property type="project" value="UniProtKB-ARBA"/>
</dbReference>
<organism evidence="6 7">
    <name type="scientific">Methanobacterium spitsbergense</name>
    <dbReference type="NCBI Taxonomy" id="2874285"/>
    <lineage>
        <taxon>Archaea</taxon>
        <taxon>Methanobacteriati</taxon>
        <taxon>Methanobacteriota</taxon>
        <taxon>Methanomada group</taxon>
        <taxon>Methanobacteria</taxon>
        <taxon>Methanobacteriales</taxon>
        <taxon>Methanobacteriaceae</taxon>
        <taxon>Methanobacterium</taxon>
    </lineage>
</organism>
<dbReference type="InterPro" id="IPR007318">
    <property type="entry name" value="Phopholipid_MeTrfase"/>
</dbReference>
<evidence type="ECO:0000256" key="5">
    <source>
        <dbReference type="SAM" id="Phobius"/>
    </source>
</evidence>
<evidence type="ECO:0000256" key="4">
    <source>
        <dbReference type="ARBA" id="ARBA00023136"/>
    </source>
</evidence>
<protein>
    <submittedName>
        <fullName evidence="6">Isoprenylcysteine carboxylmethyltransferase family protein</fullName>
    </submittedName>
</protein>
<reference evidence="7" key="1">
    <citation type="journal article" date="2022" name="Microbiol. Resour. Announc.">
        <title>Draft Genome Sequence of a Methanogenic Archaeon from West Spitsbergen Permafrost.</title>
        <authorList>
            <person name="Trubitsyn V."/>
            <person name="Rivkina E."/>
            <person name="Shcherbakova V."/>
        </authorList>
    </citation>
    <scope>NUCLEOTIDE SEQUENCE [LARGE SCALE GENOMIC DNA]</scope>
    <source>
        <strain evidence="7">VT</strain>
    </source>
</reference>